<dbReference type="PANTHER" id="PTHR46405:SF9">
    <property type="entry name" value="E3 UBIQUITIN-PROTEIN LIGASE RF298"/>
    <property type="match status" value="1"/>
</dbReference>
<evidence type="ECO:0000256" key="2">
    <source>
        <dbReference type="SAM" id="MobiDB-lite"/>
    </source>
</evidence>
<reference evidence="3 4" key="1">
    <citation type="submission" date="2020-09" db="EMBL/GenBank/DDBJ databases">
        <title>De no assembly of potato wild relative species, Solanum commersonii.</title>
        <authorList>
            <person name="Cho K."/>
        </authorList>
    </citation>
    <scope>NUCLEOTIDE SEQUENCE [LARGE SCALE GENOMIC DNA]</scope>
    <source>
        <strain evidence="3">LZ3.2</strain>
        <tissue evidence="3">Leaf</tissue>
    </source>
</reference>
<feature type="region of interest" description="Disordered" evidence="2">
    <location>
        <begin position="1"/>
        <end position="22"/>
    </location>
</feature>
<accession>A0A9J5XGW4</accession>
<dbReference type="EMBL" id="JACXVP010000009">
    <property type="protein sequence ID" value="KAG5587593.1"/>
    <property type="molecule type" value="Genomic_DNA"/>
</dbReference>
<comment type="caution">
    <text evidence="3">The sequence shown here is derived from an EMBL/GenBank/DDBJ whole genome shotgun (WGS) entry which is preliminary data.</text>
</comment>
<feature type="coiled-coil region" evidence="1">
    <location>
        <begin position="23"/>
        <end position="50"/>
    </location>
</feature>
<evidence type="ECO:0000313" key="4">
    <source>
        <dbReference type="Proteomes" id="UP000824120"/>
    </source>
</evidence>
<organism evidence="3 4">
    <name type="scientific">Solanum commersonii</name>
    <name type="common">Commerson's wild potato</name>
    <name type="synonym">Commerson's nightshade</name>
    <dbReference type="NCBI Taxonomy" id="4109"/>
    <lineage>
        <taxon>Eukaryota</taxon>
        <taxon>Viridiplantae</taxon>
        <taxon>Streptophyta</taxon>
        <taxon>Embryophyta</taxon>
        <taxon>Tracheophyta</taxon>
        <taxon>Spermatophyta</taxon>
        <taxon>Magnoliopsida</taxon>
        <taxon>eudicotyledons</taxon>
        <taxon>Gunneridae</taxon>
        <taxon>Pentapetalae</taxon>
        <taxon>asterids</taxon>
        <taxon>lamiids</taxon>
        <taxon>Solanales</taxon>
        <taxon>Solanaceae</taxon>
        <taxon>Solanoideae</taxon>
        <taxon>Solaneae</taxon>
        <taxon>Solanum</taxon>
    </lineage>
</organism>
<keyword evidence="1" id="KW-0175">Coiled coil</keyword>
<dbReference type="PANTHER" id="PTHR46405">
    <property type="entry name" value="OS05G0141500 PROTEIN"/>
    <property type="match status" value="1"/>
</dbReference>
<name>A0A9J5XGW4_SOLCO</name>
<keyword evidence="4" id="KW-1185">Reference proteome</keyword>
<evidence type="ECO:0000256" key="1">
    <source>
        <dbReference type="SAM" id="Coils"/>
    </source>
</evidence>
<dbReference type="Proteomes" id="UP000824120">
    <property type="component" value="Chromosome 9"/>
</dbReference>
<dbReference type="AlphaFoldDB" id="A0A9J5XGW4"/>
<proteinExistence type="predicted"/>
<evidence type="ECO:0000313" key="3">
    <source>
        <dbReference type="EMBL" id="KAG5587593.1"/>
    </source>
</evidence>
<protein>
    <submittedName>
        <fullName evidence="3">Uncharacterized protein</fullName>
    </submittedName>
</protein>
<dbReference type="InterPro" id="IPR046934">
    <property type="entry name" value="PIR2-like"/>
</dbReference>
<feature type="compositionally biased region" description="Gly residues" evidence="2">
    <location>
        <begin position="1"/>
        <end position="10"/>
    </location>
</feature>
<sequence>MSGLIEAGGKGETKGQVQQDNFGEKVERNMEKNKQETQKHETEISQLSLQFKRSKIEALKRGIPQITKGLAAYAESLGSKVVNMERESVCVMCMNEHPHVVARSIISNSHCTRNNNKQHQNNNTRKSNQ</sequence>
<gene>
    <name evidence="3" type="ORF">H5410_048027</name>
</gene>